<dbReference type="EMBL" id="LUGG01000005">
    <property type="protein sequence ID" value="OBZ74325.1"/>
    <property type="molecule type" value="Genomic_DNA"/>
</dbReference>
<name>A0A1C7MBN5_GRIFR</name>
<dbReference type="Proteomes" id="UP000092993">
    <property type="component" value="Unassembled WGS sequence"/>
</dbReference>
<accession>A0A1C7MBN5</accession>
<protein>
    <submittedName>
        <fullName evidence="1">Uncharacterized protein</fullName>
    </submittedName>
</protein>
<reference evidence="1 2" key="1">
    <citation type="submission" date="2016-03" db="EMBL/GenBank/DDBJ databases">
        <title>Whole genome sequencing of Grifola frondosa 9006-11.</title>
        <authorList>
            <person name="Min B."/>
            <person name="Park H."/>
            <person name="Kim J.-G."/>
            <person name="Cho H."/>
            <person name="Oh Y.-L."/>
            <person name="Kong W.-S."/>
            <person name="Choi I.-G."/>
        </authorList>
    </citation>
    <scope>NUCLEOTIDE SEQUENCE [LARGE SCALE GENOMIC DNA]</scope>
    <source>
        <strain evidence="1 2">9006-11</strain>
    </source>
</reference>
<evidence type="ECO:0000313" key="2">
    <source>
        <dbReference type="Proteomes" id="UP000092993"/>
    </source>
</evidence>
<gene>
    <name evidence="1" type="ORF">A0H81_05302</name>
</gene>
<sequence>MELFNNYGPKPNAELILGYGFSLPDNPDDTIVLKIGSRGFQTSSGAVSEKQWEVGRDARGAESVFSAVLEVVSPRPEQRSIEDELDAAAMLEDMALSLFERLPGASSSELRPEVALMLEHYLEGQRDIITALIVFAHEKETKALQIARDQGKVFCEGDELEQVQEDEEE</sequence>
<dbReference type="OrthoDB" id="42889at2759"/>
<keyword evidence="2" id="KW-1185">Reference proteome</keyword>
<proteinExistence type="predicted"/>
<dbReference type="STRING" id="5627.A0A1C7MBN5"/>
<comment type="caution">
    <text evidence="1">The sequence shown here is derived from an EMBL/GenBank/DDBJ whole genome shotgun (WGS) entry which is preliminary data.</text>
</comment>
<evidence type="ECO:0000313" key="1">
    <source>
        <dbReference type="EMBL" id="OBZ74325.1"/>
    </source>
</evidence>
<organism evidence="1 2">
    <name type="scientific">Grifola frondosa</name>
    <name type="common">Maitake</name>
    <name type="synonym">Polyporus frondosus</name>
    <dbReference type="NCBI Taxonomy" id="5627"/>
    <lineage>
        <taxon>Eukaryota</taxon>
        <taxon>Fungi</taxon>
        <taxon>Dikarya</taxon>
        <taxon>Basidiomycota</taxon>
        <taxon>Agaricomycotina</taxon>
        <taxon>Agaricomycetes</taxon>
        <taxon>Polyporales</taxon>
        <taxon>Grifolaceae</taxon>
        <taxon>Grifola</taxon>
    </lineage>
</organism>
<dbReference type="AlphaFoldDB" id="A0A1C7MBN5"/>